<dbReference type="Proteomes" id="UP000321617">
    <property type="component" value="Unassembled WGS sequence"/>
</dbReference>
<dbReference type="EMBL" id="VLLL01000005">
    <property type="protein sequence ID" value="TWJ16362.1"/>
    <property type="molecule type" value="Genomic_DNA"/>
</dbReference>
<dbReference type="Gene3D" id="3.40.50.150">
    <property type="entry name" value="Vaccinia Virus protein VP39"/>
    <property type="match status" value="1"/>
</dbReference>
<keyword evidence="3" id="KW-1185">Reference proteome</keyword>
<organism evidence="2 3">
    <name type="scientific">Stackebrandtia albiflava</name>
    <dbReference type="NCBI Taxonomy" id="406432"/>
    <lineage>
        <taxon>Bacteria</taxon>
        <taxon>Bacillati</taxon>
        <taxon>Actinomycetota</taxon>
        <taxon>Actinomycetes</taxon>
        <taxon>Glycomycetales</taxon>
        <taxon>Glycomycetaceae</taxon>
        <taxon>Stackebrandtia</taxon>
    </lineage>
</organism>
<dbReference type="InterPro" id="IPR029063">
    <property type="entry name" value="SAM-dependent_MTases_sf"/>
</dbReference>
<dbReference type="SUPFAM" id="SSF53335">
    <property type="entry name" value="S-adenosyl-L-methionine-dependent methyltransferases"/>
    <property type="match status" value="1"/>
</dbReference>
<dbReference type="PANTHER" id="PTHR43317">
    <property type="entry name" value="THERMOSPERMINE SYNTHASE ACAULIS5"/>
    <property type="match status" value="1"/>
</dbReference>
<dbReference type="NCBIfam" id="NF037959">
    <property type="entry name" value="MFS_SpdSyn"/>
    <property type="match status" value="1"/>
</dbReference>
<proteinExistence type="predicted"/>
<dbReference type="OrthoDB" id="8221452at2"/>
<sequence>MTDRHQRMDLTATVDFGTAELVADPRHPGGWTLLVNDVAQSYVDLEDPTRLEMMYARLVAGVVDAVLPEGRAVDVLHLGAGGLTLPRHLAASRPGSRQLVIEVDRGLAEFVQYGLPVPPDSGIRLRLADAADAIREHAPDSTDLVISDVYRGGDMPTAVSGTGFAQYARRALRPGGLFVLNALDAAGLLATRRHAATVTAVFDHVAVVATPQMLRGRRDGNTLVVAADRPLPEHAIVAASGRHGATARVLTGEALARFIGGTSPLQG</sequence>
<evidence type="ECO:0000256" key="1">
    <source>
        <dbReference type="ARBA" id="ARBA00023115"/>
    </source>
</evidence>
<dbReference type="GO" id="GO:0006596">
    <property type="term" value="P:polyamine biosynthetic process"/>
    <property type="evidence" value="ECO:0007669"/>
    <property type="project" value="UniProtKB-KW"/>
</dbReference>
<comment type="caution">
    <text evidence="2">The sequence shown here is derived from an EMBL/GenBank/DDBJ whole genome shotgun (WGS) entry which is preliminary data.</text>
</comment>
<dbReference type="AlphaFoldDB" id="A0A562VEQ6"/>
<gene>
    <name evidence="2" type="ORF">LX16_2091</name>
</gene>
<evidence type="ECO:0000313" key="3">
    <source>
        <dbReference type="Proteomes" id="UP000321617"/>
    </source>
</evidence>
<dbReference type="PANTHER" id="PTHR43317:SF1">
    <property type="entry name" value="THERMOSPERMINE SYNTHASE ACAULIS5"/>
    <property type="match status" value="1"/>
</dbReference>
<reference evidence="2 3" key="1">
    <citation type="journal article" date="2013" name="Stand. Genomic Sci.">
        <title>Genomic Encyclopedia of Type Strains, Phase I: The one thousand microbial genomes (KMG-I) project.</title>
        <authorList>
            <person name="Kyrpides N.C."/>
            <person name="Woyke T."/>
            <person name="Eisen J.A."/>
            <person name="Garrity G."/>
            <person name="Lilburn T.G."/>
            <person name="Beck B.J."/>
            <person name="Whitman W.B."/>
            <person name="Hugenholtz P."/>
            <person name="Klenk H.P."/>
        </authorList>
    </citation>
    <scope>NUCLEOTIDE SEQUENCE [LARGE SCALE GENOMIC DNA]</scope>
    <source>
        <strain evidence="2 3">DSM 45044</strain>
    </source>
</reference>
<protein>
    <submittedName>
        <fullName evidence="2">Spermidine synthase</fullName>
    </submittedName>
</protein>
<evidence type="ECO:0000313" key="2">
    <source>
        <dbReference type="EMBL" id="TWJ16362.1"/>
    </source>
</evidence>
<name>A0A562VEQ6_9ACTN</name>
<accession>A0A562VEQ6</accession>
<dbReference type="RefSeq" id="WP_147136658.1">
    <property type="nucleotide sequence ID" value="NZ_BAABIJ010000001.1"/>
</dbReference>
<keyword evidence="1" id="KW-0620">Polyamine biosynthesis</keyword>
<dbReference type="CDD" id="cd02440">
    <property type="entry name" value="AdoMet_MTases"/>
    <property type="match status" value="1"/>
</dbReference>